<sequence>MNHDELAAFVTGTLRRALEARDGGCQFPGCGKPPSWCPGAGSASERAQSKQAHHIQHWADGGETNVKNTVLLCSLHHHTYRCHHRRTLTLADHAAA</sequence>
<dbReference type="SMART" id="SM00507">
    <property type="entry name" value="HNHc"/>
    <property type="match status" value="1"/>
</dbReference>
<comment type="caution">
    <text evidence="2">The sequence shown here is derived from an EMBL/GenBank/DDBJ whole genome shotgun (WGS) entry which is preliminary data.</text>
</comment>
<dbReference type="InterPro" id="IPR003615">
    <property type="entry name" value="HNH_nuc"/>
</dbReference>
<dbReference type="RefSeq" id="WP_161927361.1">
    <property type="nucleotide sequence ID" value="NZ_BJOU01000001.1"/>
</dbReference>
<evidence type="ECO:0000259" key="1">
    <source>
        <dbReference type="SMART" id="SM00507"/>
    </source>
</evidence>
<feature type="domain" description="HNH nuclease" evidence="1">
    <location>
        <begin position="13"/>
        <end position="78"/>
    </location>
</feature>
<dbReference type="AlphaFoldDB" id="A0A7I9UY81"/>
<dbReference type="Gene3D" id="1.10.30.50">
    <property type="match status" value="1"/>
</dbReference>
<dbReference type="EMBL" id="BJOU01000001">
    <property type="protein sequence ID" value="GED98138.1"/>
    <property type="molecule type" value="Genomic_DNA"/>
</dbReference>
<accession>A0A7I9UY81</accession>
<protein>
    <recommendedName>
        <fullName evidence="1">HNH nuclease domain-containing protein</fullName>
    </recommendedName>
</protein>
<keyword evidence="3" id="KW-1185">Reference proteome</keyword>
<gene>
    <name evidence="2" type="ORF">nbrc107697_21770</name>
</gene>
<name>A0A7I9UY81_9ACTN</name>
<evidence type="ECO:0000313" key="3">
    <source>
        <dbReference type="Proteomes" id="UP000444980"/>
    </source>
</evidence>
<dbReference type="Proteomes" id="UP000444980">
    <property type="component" value="Unassembled WGS sequence"/>
</dbReference>
<proteinExistence type="predicted"/>
<organism evidence="2 3">
    <name type="scientific">Gordonia crocea</name>
    <dbReference type="NCBI Taxonomy" id="589162"/>
    <lineage>
        <taxon>Bacteria</taxon>
        <taxon>Bacillati</taxon>
        <taxon>Actinomycetota</taxon>
        <taxon>Actinomycetes</taxon>
        <taxon>Mycobacteriales</taxon>
        <taxon>Gordoniaceae</taxon>
        <taxon>Gordonia</taxon>
    </lineage>
</organism>
<evidence type="ECO:0000313" key="2">
    <source>
        <dbReference type="EMBL" id="GED98138.1"/>
    </source>
</evidence>
<reference evidence="3" key="1">
    <citation type="submission" date="2019-06" db="EMBL/GenBank/DDBJ databases">
        <title>Gordonia isolated from sludge of a wastewater treatment plant.</title>
        <authorList>
            <person name="Tamura T."/>
            <person name="Aoyama K."/>
            <person name="Kang Y."/>
            <person name="Saito S."/>
            <person name="Akiyama N."/>
            <person name="Yazawa K."/>
            <person name="Gonoi T."/>
            <person name="Mikami Y."/>
        </authorList>
    </citation>
    <scope>NUCLEOTIDE SEQUENCE [LARGE SCALE GENOMIC DNA]</scope>
    <source>
        <strain evidence="3">NBRC 107697</strain>
    </source>
</reference>
<dbReference type="OrthoDB" id="4379271at2"/>
<dbReference type="CDD" id="cd00085">
    <property type="entry name" value="HNHc"/>
    <property type="match status" value="1"/>
</dbReference>